<proteinExistence type="predicted"/>
<dbReference type="KEGG" id="amob:HG15A2_06580"/>
<reference evidence="1 2" key="1">
    <citation type="submission" date="2019-02" db="EMBL/GenBank/DDBJ databases">
        <title>Deep-cultivation of Planctomycetes and their phenomic and genomic characterization uncovers novel biology.</title>
        <authorList>
            <person name="Wiegand S."/>
            <person name="Jogler M."/>
            <person name="Boedeker C."/>
            <person name="Pinto D."/>
            <person name="Vollmers J."/>
            <person name="Rivas-Marin E."/>
            <person name="Kohn T."/>
            <person name="Peeters S.H."/>
            <person name="Heuer A."/>
            <person name="Rast P."/>
            <person name="Oberbeckmann S."/>
            <person name="Bunk B."/>
            <person name="Jeske O."/>
            <person name="Meyerdierks A."/>
            <person name="Storesund J.E."/>
            <person name="Kallscheuer N."/>
            <person name="Luecker S."/>
            <person name="Lage O.M."/>
            <person name="Pohl T."/>
            <person name="Merkel B.J."/>
            <person name="Hornburger P."/>
            <person name="Mueller R.-W."/>
            <person name="Bruemmer F."/>
            <person name="Labrenz M."/>
            <person name="Spormann A.M."/>
            <person name="Op den Camp H."/>
            <person name="Overmann J."/>
            <person name="Amann R."/>
            <person name="Jetten M.S.M."/>
            <person name="Mascher T."/>
            <person name="Medema M.H."/>
            <person name="Devos D.P."/>
            <person name="Kaster A.-K."/>
            <person name="Ovreas L."/>
            <person name="Rohde M."/>
            <person name="Galperin M.Y."/>
            <person name="Jogler C."/>
        </authorList>
    </citation>
    <scope>NUCLEOTIDE SEQUENCE [LARGE SCALE GENOMIC DNA]</scope>
    <source>
        <strain evidence="1 2">HG15A2</strain>
    </source>
</reference>
<dbReference type="InterPro" id="IPR016181">
    <property type="entry name" value="Acyl_CoA_acyltransferase"/>
</dbReference>
<accession>A0A517MRH6</accession>
<organism evidence="1 2">
    <name type="scientific">Adhaeretor mobilis</name>
    <dbReference type="NCBI Taxonomy" id="1930276"/>
    <lineage>
        <taxon>Bacteria</taxon>
        <taxon>Pseudomonadati</taxon>
        <taxon>Planctomycetota</taxon>
        <taxon>Planctomycetia</taxon>
        <taxon>Pirellulales</taxon>
        <taxon>Lacipirellulaceae</taxon>
        <taxon>Adhaeretor</taxon>
    </lineage>
</organism>
<name>A0A517MRH6_9BACT</name>
<protein>
    <recommendedName>
        <fullName evidence="3">BioF2-like acetyltransferase domain-containing protein</fullName>
    </recommendedName>
</protein>
<dbReference type="SUPFAM" id="SSF55729">
    <property type="entry name" value="Acyl-CoA N-acyltransferases (Nat)"/>
    <property type="match status" value="1"/>
</dbReference>
<keyword evidence="2" id="KW-1185">Reference proteome</keyword>
<dbReference type="AlphaFoldDB" id="A0A517MRH6"/>
<sequence length="408" mass="45202">MPQQCVLQPNHCLKQFNSVPSSSPAAASPATATPEGVPVAAVDCQIGFVEKLPPADFAHFRSPLLDNFAFCEQFSSAKTQLAWIRVAQGGQTVALVPSVRLVKRPATDMLRHGLRRWLGPTLGPLAKKTTLLIDTAFLAYDDSSPFYIREGGLLEPEEIKRQVVKFARQIQGIDTLWITEPESQSTWAADEGFQQFYTLPMAQIELGNSASFAEHVASLSKKRRRNLKHEREVFAEAGGEIETHQATLSSPADRTLLDELLACLDASASHSQFAVPYNDVLTNPQAFSQQVQTILVARVDSQVVGFMSFLMTENRLMQCHGGLDYQRSHEVLAYHNLIQAAVKLALKHELKTVSMGPLNNETKRRAASTLKPMVANLWNRNPLDAFAAKKFFAKNLEVYRGEVGSQQQ</sequence>
<evidence type="ECO:0000313" key="1">
    <source>
        <dbReference type="EMBL" id="QDS97397.1"/>
    </source>
</evidence>
<gene>
    <name evidence="1" type="ORF">HG15A2_06580</name>
</gene>
<dbReference type="Gene3D" id="3.40.630.30">
    <property type="match status" value="1"/>
</dbReference>
<evidence type="ECO:0008006" key="3">
    <source>
        <dbReference type="Google" id="ProtNLM"/>
    </source>
</evidence>
<dbReference type="EMBL" id="CP036263">
    <property type="protein sequence ID" value="QDS97397.1"/>
    <property type="molecule type" value="Genomic_DNA"/>
</dbReference>
<dbReference type="Proteomes" id="UP000319852">
    <property type="component" value="Chromosome"/>
</dbReference>
<evidence type="ECO:0000313" key="2">
    <source>
        <dbReference type="Proteomes" id="UP000319852"/>
    </source>
</evidence>